<feature type="region of interest" description="Disordered" evidence="1">
    <location>
        <begin position="1154"/>
        <end position="1179"/>
    </location>
</feature>
<dbReference type="GO" id="GO:0004519">
    <property type="term" value="F:endonuclease activity"/>
    <property type="evidence" value="ECO:0007669"/>
    <property type="project" value="InterPro"/>
</dbReference>
<organism evidence="2 3">
    <name type="scientific">Planoprotostelium fungivorum</name>
    <dbReference type="NCBI Taxonomy" id="1890364"/>
    <lineage>
        <taxon>Eukaryota</taxon>
        <taxon>Amoebozoa</taxon>
        <taxon>Evosea</taxon>
        <taxon>Variosea</taxon>
        <taxon>Cavosteliida</taxon>
        <taxon>Cavosteliaceae</taxon>
        <taxon>Planoprotostelium</taxon>
    </lineage>
</organism>
<dbReference type="GO" id="GO:0090730">
    <property type="term" value="C:Las1 complex"/>
    <property type="evidence" value="ECO:0007669"/>
    <property type="project" value="InterPro"/>
</dbReference>
<dbReference type="InParanoid" id="A0A2P6NF75"/>
<feature type="region of interest" description="Disordered" evidence="1">
    <location>
        <begin position="496"/>
        <end position="523"/>
    </location>
</feature>
<feature type="compositionally biased region" description="Basic and acidic residues" evidence="1">
    <location>
        <begin position="505"/>
        <end position="517"/>
    </location>
</feature>
<dbReference type="InterPro" id="IPR036770">
    <property type="entry name" value="Ankyrin_rpt-contain_sf"/>
</dbReference>
<reference evidence="2 3" key="1">
    <citation type="journal article" date="2018" name="Genome Biol. Evol.">
        <title>Multiple Roots of Fruiting Body Formation in Amoebozoa.</title>
        <authorList>
            <person name="Hillmann F."/>
            <person name="Forbes G."/>
            <person name="Novohradska S."/>
            <person name="Ferling I."/>
            <person name="Riege K."/>
            <person name="Groth M."/>
            <person name="Westermann M."/>
            <person name="Marz M."/>
            <person name="Spaller T."/>
            <person name="Winckler T."/>
            <person name="Schaap P."/>
            <person name="Glockner G."/>
        </authorList>
    </citation>
    <scope>NUCLEOTIDE SEQUENCE [LARGE SCALE GENOMIC DNA]</scope>
    <source>
        <strain evidence="2 3">Jena</strain>
    </source>
</reference>
<dbReference type="AlphaFoldDB" id="A0A2P6NF75"/>
<comment type="caution">
    <text evidence="2">The sequence shown here is derived from an EMBL/GenBank/DDBJ whole genome shotgun (WGS) entry which is preliminary data.</text>
</comment>
<feature type="region of interest" description="Disordered" evidence="1">
    <location>
        <begin position="450"/>
        <end position="479"/>
    </location>
</feature>
<evidence type="ECO:0000313" key="3">
    <source>
        <dbReference type="Proteomes" id="UP000241769"/>
    </source>
</evidence>
<dbReference type="PANTHER" id="PTHR46586:SF3">
    <property type="entry name" value="ANKYRIN REPEAT-CONTAINING PROTEIN"/>
    <property type="match status" value="1"/>
</dbReference>
<dbReference type="InterPro" id="IPR052050">
    <property type="entry name" value="SecEffector_AnkRepeat"/>
</dbReference>
<proteinExistence type="predicted"/>
<feature type="region of interest" description="Disordered" evidence="1">
    <location>
        <begin position="906"/>
        <end position="927"/>
    </location>
</feature>
<evidence type="ECO:0000313" key="2">
    <source>
        <dbReference type="EMBL" id="PRP82607.1"/>
    </source>
</evidence>
<dbReference type="Pfam" id="PF12796">
    <property type="entry name" value="Ank_2"/>
    <property type="match status" value="3"/>
</dbReference>
<dbReference type="SMART" id="SM00248">
    <property type="entry name" value="ANK"/>
    <property type="match status" value="12"/>
</dbReference>
<dbReference type="Proteomes" id="UP000241769">
    <property type="component" value="Unassembled WGS sequence"/>
</dbReference>
<dbReference type="InterPro" id="IPR002110">
    <property type="entry name" value="Ankyrin_rpt"/>
</dbReference>
<dbReference type="Gene3D" id="1.25.40.20">
    <property type="entry name" value="Ankyrin repeat-containing domain"/>
    <property type="match status" value="3"/>
</dbReference>
<protein>
    <submittedName>
        <fullName evidence="2">Putative ankyrin repeat-containing protein</fullName>
    </submittedName>
</protein>
<accession>A0A2P6NF75</accession>
<name>A0A2P6NF75_9EUKA</name>
<dbReference type="PANTHER" id="PTHR46586">
    <property type="entry name" value="ANKYRIN REPEAT-CONTAINING PROTEIN"/>
    <property type="match status" value="1"/>
</dbReference>
<dbReference type="EMBL" id="MDYQ01000100">
    <property type="protein sequence ID" value="PRP82607.1"/>
    <property type="molecule type" value="Genomic_DNA"/>
</dbReference>
<dbReference type="STRING" id="1890364.A0A2P6NF75"/>
<dbReference type="InterPro" id="IPR007174">
    <property type="entry name" value="Las1"/>
</dbReference>
<gene>
    <name evidence="2" type="ORF">PROFUN_04912</name>
</gene>
<dbReference type="SUPFAM" id="SSF48403">
    <property type="entry name" value="Ankyrin repeat"/>
    <property type="match status" value="3"/>
</dbReference>
<dbReference type="Pfam" id="PF04031">
    <property type="entry name" value="Las1"/>
    <property type="match status" value="1"/>
</dbReference>
<sequence>MTSENGKPLSTTMAADLLLHEEDKLRCPWFNVEEWNEVHRRVERFLQHAEGVEKIEPEDLSADLGHISEKIKQWKARGRVSGSIESTFGLLTAVHSHTSETADSEGIILMGSMALLRLVTSVSDLWQRQGEEVISIAQIAEHIDFPRSIVEVRNQISHHQLPKLKKLIPMCMEGLRWIKSYYWDKQFRFYNRSTVPLQESINQYISDMTARFSKKPKEHIQPKERAIICSDITTFLNGLQDVHDILSDVILKKSIETMLEWKGKKIKEWKIWTVLADEINKSHEGFFLTCARKWVHHAYAIHIGHEIYIDETRDRVMELMGSLSVDCIQHRYNYVQVAYGPIQRHLTGVEVLNLRDIALMCLRMQGCSWVMQMMQLIQSDIIILFPHLTTSVNLALHSEPTNKRKRIQEETDTSSRWSLTNGWIGTPMGLHRGGSAPNPAQFTLPIELDELKGPKRVEERETKKEKGGEKKEKGEKETMEKVEAVPMRVHTSNVQDLRGYYPEDQGSRKEENRDHLSPQKKGGLMTDGIITSHDLTRAILHAVLNERVGSQIQLHWKRRRFCPESHSSRREQFAILRSTCKLWKDIVDGFTDWLADYDLFLAVRGCKIDSLRFLLTRTELDPSIQDDAHLRMASRDGSTEIVRLLLSDPRVDPSAWNNKAIVEAAAGGHIEIVRLLLFDPRVDPSARNNKAVVKAATKGHAEVVRLLLSNPRVDPSAENNEAISKVVEKGNTRVVRLLLTDDRVDPSVQDNQAIQIAPESGTSELISLLLAHPKVDPSAGNNKAIRLSIMNTRNPQVVELLLADPRVDPSASNNQAIRYACHYGRFEIFLALSSDPRVDPSANDNEAIRNASQYGHVEICRALLADPRVNPAALDNEAIQYAAMRGLTQIVKLLLSRSIDPSPRNYGAVTEASREGHGKMVKPSEGVERASDHWTIRTAAHSGPSVVADKYLGTYRVDPTAQDNWAVRMASQNGHHEVVELLLADPGVDPSAMDNQPIREAASRGHHQVVRLLLSHPAVNPAVRDNFPLRIACENYRTETVRLLLADDRVDPSVYHNCLVTNLKEEHEIVDLLLAHPRVDPSEKCQEAIKLASDRGHAKIVRSLLADHRVDPSTDDNYPIRAAAKRGYAEVVELLLSHPLVDASAQDGAALREATERGHTRVSQLLSEHEQKRSAKRKR</sequence>
<keyword evidence="3" id="KW-1185">Reference proteome</keyword>
<dbReference type="GO" id="GO:0006364">
    <property type="term" value="P:rRNA processing"/>
    <property type="evidence" value="ECO:0007669"/>
    <property type="project" value="InterPro"/>
</dbReference>
<dbReference type="OrthoDB" id="10263222at2759"/>
<evidence type="ECO:0000256" key="1">
    <source>
        <dbReference type="SAM" id="MobiDB-lite"/>
    </source>
</evidence>